<dbReference type="InParanoid" id="D6WDQ2"/>
<dbReference type="GO" id="GO:0000166">
    <property type="term" value="F:nucleotide binding"/>
    <property type="evidence" value="ECO:0007669"/>
    <property type="project" value="UniProtKB-KW"/>
</dbReference>
<evidence type="ECO:0000259" key="10">
    <source>
        <dbReference type="PROSITE" id="PS51084"/>
    </source>
</evidence>
<dbReference type="OMA" id="PSFWFKK"/>
<dbReference type="PROSITE" id="PS51084">
    <property type="entry name" value="HIT_2"/>
    <property type="match status" value="1"/>
</dbReference>
<dbReference type="Proteomes" id="UP000007266">
    <property type="component" value="Linkage group 3"/>
</dbReference>
<evidence type="ECO:0000256" key="9">
    <source>
        <dbReference type="PROSITE-ProRule" id="PRU00464"/>
    </source>
</evidence>
<evidence type="ECO:0000256" key="5">
    <source>
        <dbReference type="ARBA" id="ARBA00039802"/>
    </source>
</evidence>
<accession>D6WDQ2</accession>
<name>D6WDQ2_TRICA</name>
<dbReference type="Pfam" id="PF11969">
    <property type="entry name" value="DcpS_C"/>
    <property type="match status" value="1"/>
</dbReference>
<feature type="short sequence motif" description="Histidine triad motif" evidence="8 9">
    <location>
        <begin position="72"/>
        <end position="76"/>
    </location>
</feature>
<organism evidence="11 12">
    <name type="scientific">Tribolium castaneum</name>
    <name type="common">Red flour beetle</name>
    <dbReference type="NCBI Taxonomy" id="7070"/>
    <lineage>
        <taxon>Eukaryota</taxon>
        <taxon>Metazoa</taxon>
        <taxon>Ecdysozoa</taxon>
        <taxon>Arthropoda</taxon>
        <taxon>Hexapoda</taxon>
        <taxon>Insecta</taxon>
        <taxon>Pterygota</taxon>
        <taxon>Neoptera</taxon>
        <taxon>Endopterygota</taxon>
        <taxon>Coleoptera</taxon>
        <taxon>Polyphaga</taxon>
        <taxon>Cucujiformia</taxon>
        <taxon>Tenebrionidae</taxon>
        <taxon>Tenebrionidae incertae sedis</taxon>
        <taxon>Tribolium</taxon>
    </lineage>
</organism>
<evidence type="ECO:0000256" key="4">
    <source>
        <dbReference type="ARBA" id="ARBA00025764"/>
    </source>
</evidence>
<dbReference type="InterPro" id="IPR036265">
    <property type="entry name" value="HIT-like_sf"/>
</dbReference>
<protein>
    <recommendedName>
        <fullName evidence="5">Adenosine 5'-monophosphoramidase HINT3</fullName>
    </recommendedName>
    <alternativeName>
        <fullName evidence="6">Histidine triad nucleotide-binding protein 3</fullName>
    </alternativeName>
</protein>
<comment type="similarity">
    <text evidence="4">Belongs to the HINT family.</text>
</comment>
<dbReference type="SUPFAM" id="SSF54197">
    <property type="entry name" value="HIT-like"/>
    <property type="match status" value="1"/>
</dbReference>
<keyword evidence="12" id="KW-1185">Reference proteome</keyword>
<proteinExistence type="inferred from homology"/>
<dbReference type="eggNOG" id="KOG4359">
    <property type="taxonomic scope" value="Eukaryota"/>
</dbReference>
<dbReference type="AlphaFoldDB" id="D6WDQ2"/>
<comment type="catalytic activity">
    <reaction evidence="3">
        <text>adenosine 5'-phosphoramidate + H2O = NH4(+) + AMP</text>
        <dbReference type="Rhea" id="RHEA:67916"/>
        <dbReference type="ChEBI" id="CHEBI:15377"/>
        <dbReference type="ChEBI" id="CHEBI:28938"/>
        <dbReference type="ChEBI" id="CHEBI:57890"/>
        <dbReference type="ChEBI" id="CHEBI:456215"/>
    </reaction>
</comment>
<dbReference type="STRING" id="7070.D6WDQ2"/>
<evidence type="ECO:0000313" key="11">
    <source>
        <dbReference type="EMBL" id="EFA01428.2"/>
    </source>
</evidence>
<dbReference type="InterPro" id="IPR011146">
    <property type="entry name" value="HIT-like"/>
</dbReference>
<evidence type="ECO:0000313" key="12">
    <source>
        <dbReference type="Proteomes" id="UP000007266"/>
    </source>
</evidence>
<evidence type="ECO:0000256" key="3">
    <source>
        <dbReference type="ARBA" id="ARBA00024472"/>
    </source>
</evidence>
<dbReference type="FunCoup" id="D6WDQ2">
    <property type="interactions" value="785"/>
</dbReference>
<feature type="active site" description="Tele-AMP-histidine intermediate" evidence="7">
    <location>
        <position position="74"/>
    </location>
</feature>
<gene>
    <name evidence="11" type="primary">AUGUSTUS-3.0.2_30569</name>
    <name evidence="11" type="ORF">TcasGA2_TC030569</name>
</gene>
<dbReference type="EMBL" id="KQ971322">
    <property type="protein sequence ID" value="EFA01428.2"/>
    <property type="molecule type" value="Genomic_DNA"/>
</dbReference>
<evidence type="ECO:0000256" key="1">
    <source>
        <dbReference type="ARBA" id="ARBA00022741"/>
    </source>
</evidence>
<evidence type="ECO:0000256" key="8">
    <source>
        <dbReference type="PIRSR" id="PIRSR601310-3"/>
    </source>
</evidence>
<dbReference type="PANTHER" id="PTHR12486:SF5">
    <property type="entry name" value="ADENOSINE 5'-MONOPHOSPHORAMIDASE HINT3"/>
    <property type="match status" value="1"/>
</dbReference>
<evidence type="ECO:0000256" key="2">
    <source>
        <dbReference type="ARBA" id="ARBA00022801"/>
    </source>
</evidence>
<dbReference type="HOGENOM" id="CLU_056776_4_2_1"/>
<keyword evidence="1" id="KW-0547">Nucleotide-binding</keyword>
<dbReference type="PRINTS" id="PR00332">
    <property type="entry name" value="HISTRIAD"/>
</dbReference>
<dbReference type="InterPro" id="IPR001310">
    <property type="entry name" value="Histidine_triad_HIT"/>
</dbReference>
<sequence length="114" mass="12938">MIIFKDIKPASKHHFLAVPKEHIPNVNSLSKNQIPLINDLIAKSKQVLADKGGNLDDTRLGFHLPPFNSVSHLHLHIISPVSEMSFISSFVFKPNSWWFTSVDQILEKLEKSKL</sequence>
<evidence type="ECO:0000256" key="6">
    <source>
        <dbReference type="ARBA" id="ARBA00042361"/>
    </source>
</evidence>
<dbReference type="GO" id="GO:0016787">
    <property type="term" value="F:hydrolase activity"/>
    <property type="evidence" value="ECO:0007669"/>
    <property type="project" value="UniProtKB-KW"/>
</dbReference>
<dbReference type="Gene3D" id="3.30.428.10">
    <property type="entry name" value="HIT-like"/>
    <property type="match status" value="1"/>
</dbReference>
<reference evidence="11 12" key="1">
    <citation type="journal article" date="2008" name="Nature">
        <title>The genome of the model beetle and pest Tribolium castaneum.</title>
        <authorList>
            <consortium name="Tribolium Genome Sequencing Consortium"/>
            <person name="Richards S."/>
            <person name="Gibbs R.A."/>
            <person name="Weinstock G.M."/>
            <person name="Brown S.J."/>
            <person name="Denell R."/>
            <person name="Beeman R.W."/>
            <person name="Gibbs R."/>
            <person name="Beeman R.W."/>
            <person name="Brown S.J."/>
            <person name="Bucher G."/>
            <person name="Friedrich M."/>
            <person name="Grimmelikhuijzen C.J."/>
            <person name="Klingler M."/>
            <person name="Lorenzen M."/>
            <person name="Richards S."/>
            <person name="Roth S."/>
            <person name="Schroder R."/>
            <person name="Tautz D."/>
            <person name="Zdobnov E.M."/>
            <person name="Muzny D."/>
            <person name="Gibbs R.A."/>
            <person name="Weinstock G.M."/>
            <person name="Attaway T."/>
            <person name="Bell S."/>
            <person name="Buhay C.J."/>
            <person name="Chandrabose M.N."/>
            <person name="Chavez D."/>
            <person name="Clerk-Blankenburg K.P."/>
            <person name="Cree A."/>
            <person name="Dao M."/>
            <person name="Davis C."/>
            <person name="Chacko J."/>
            <person name="Dinh H."/>
            <person name="Dugan-Rocha S."/>
            <person name="Fowler G."/>
            <person name="Garner T.T."/>
            <person name="Garnes J."/>
            <person name="Gnirke A."/>
            <person name="Hawes A."/>
            <person name="Hernandez J."/>
            <person name="Hines S."/>
            <person name="Holder M."/>
            <person name="Hume J."/>
            <person name="Jhangiani S.N."/>
            <person name="Joshi V."/>
            <person name="Khan Z.M."/>
            <person name="Jackson L."/>
            <person name="Kovar C."/>
            <person name="Kowis A."/>
            <person name="Lee S."/>
            <person name="Lewis L.R."/>
            <person name="Margolis J."/>
            <person name="Morgan M."/>
            <person name="Nazareth L.V."/>
            <person name="Nguyen N."/>
            <person name="Okwuonu G."/>
            <person name="Parker D."/>
            <person name="Richards S."/>
            <person name="Ruiz S.J."/>
            <person name="Santibanez J."/>
            <person name="Savard J."/>
            <person name="Scherer S.E."/>
            <person name="Schneider B."/>
            <person name="Sodergren E."/>
            <person name="Tautz D."/>
            <person name="Vattahil S."/>
            <person name="Villasana D."/>
            <person name="White C.S."/>
            <person name="Wright R."/>
            <person name="Park Y."/>
            <person name="Beeman R.W."/>
            <person name="Lord J."/>
            <person name="Oppert B."/>
            <person name="Lorenzen M."/>
            <person name="Brown S."/>
            <person name="Wang L."/>
            <person name="Savard J."/>
            <person name="Tautz D."/>
            <person name="Richards S."/>
            <person name="Weinstock G."/>
            <person name="Gibbs R.A."/>
            <person name="Liu Y."/>
            <person name="Worley K."/>
            <person name="Weinstock G."/>
            <person name="Elsik C.G."/>
            <person name="Reese J.T."/>
            <person name="Elhaik E."/>
            <person name="Landan G."/>
            <person name="Graur D."/>
            <person name="Arensburger P."/>
            <person name="Atkinson P."/>
            <person name="Beeman R.W."/>
            <person name="Beidler J."/>
            <person name="Brown S.J."/>
            <person name="Demuth J.P."/>
            <person name="Drury D.W."/>
            <person name="Du Y.Z."/>
            <person name="Fujiwara H."/>
            <person name="Lorenzen M."/>
            <person name="Maselli V."/>
            <person name="Osanai M."/>
            <person name="Park Y."/>
            <person name="Robertson H.M."/>
            <person name="Tu Z."/>
            <person name="Wang J.J."/>
            <person name="Wang S."/>
            <person name="Richards S."/>
            <person name="Song H."/>
            <person name="Zhang L."/>
            <person name="Sodergren E."/>
            <person name="Werner D."/>
            <person name="Stanke M."/>
            <person name="Morgenstern B."/>
            <person name="Solovyev V."/>
            <person name="Kosarev P."/>
            <person name="Brown G."/>
            <person name="Chen H.C."/>
            <person name="Ermolaeva O."/>
            <person name="Hlavina W."/>
            <person name="Kapustin Y."/>
            <person name="Kiryutin B."/>
            <person name="Kitts P."/>
            <person name="Maglott D."/>
            <person name="Pruitt K."/>
            <person name="Sapojnikov V."/>
            <person name="Souvorov A."/>
            <person name="Mackey A.J."/>
            <person name="Waterhouse R.M."/>
            <person name="Wyder S."/>
            <person name="Zdobnov E.M."/>
            <person name="Zdobnov E.M."/>
            <person name="Wyder S."/>
            <person name="Kriventseva E.V."/>
            <person name="Kadowaki T."/>
            <person name="Bork P."/>
            <person name="Aranda M."/>
            <person name="Bao R."/>
            <person name="Beermann A."/>
            <person name="Berns N."/>
            <person name="Bolognesi R."/>
            <person name="Bonneton F."/>
            <person name="Bopp D."/>
            <person name="Brown S.J."/>
            <person name="Bucher G."/>
            <person name="Butts T."/>
            <person name="Chaumot A."/>
            <person name="Denell R.E."/>
            <person name="Ferrier D.E."/>
            <person name="Friedrich M."/>
            <person name="Gordon C.M."/>
            <person name="Jindra M."/>
            <person name="Klingler M."/>
            <person name="Lan Q."/>
            <person name="Lattorff H.M."/>
            <person name="Laudet V."/>
            <person name="von Levetsow C."/>
            <person name="Liu Z."/>
            <person name="Lutz R."/>
            <person name="Lynch J.A."/>
            <person name="da Fonseca R.N."/>
            <person name="Posnien N."/>
            <person name="Reuter R."/>
            <person name="Roth S."/>
            <person name="Savard J."/>
            <person name="Schinko J.B."/>
            <person name="Schmitt C."/>
            <person name="Schoppmeier M."/>
            <person name="Schroder R."/>
            <person name="Shippy T.D."/>
            <person name="Simonnet F."/>
            <person name="Marques-Souza H."/>
            <person name="Tautz D."/>
            <person name="Tomoyasu Y."/>
            <person name="Trauner J."/>
            <person name="Van der Zee M."/>
            <person name="Vervoort M."/>
            <person name="Wittkopp N."/>
            <person name="Wimmer E.A."/>
            <person name="Yang X."/>
            <person name="Jones A.K."/>
            <person name="Sattelle D.B."/>
            <person name="Ebert P.R."/>
            <person name="Nelson D."/>
            <person name="Scott J.G."/>
            <person name="Beeman R.W."/>
            <person name="Muthukrishnan S."/>
            <person name="Kramer K.J."/>
            <person name="Arakane Y."/>
            <person name="Beeman R.W."/>
            <person name="Zhu Q."/>
            <person name="Hogenkamp D."/>
            <person name="Dixit R."/>
            <person name="Oppert B."/>
            <person name="Jiang H."/>
            <person name="Zou Z."/>
            <person name="Marshall J."/>
            <person name="Elpidina E."/>
            <person name="Vinokurov K."/>
            <person name="Oppert C."/>
            <person name="Zou Z."/>
            <person name="Evans J."/>
            <person name="Lu Z."/>
            <person name="Zhao P."/>
            <person name="Sumathipala N."/>
            <person name="Altincicek B."/>
            <person name="Vilcinskas A."/>
            <person name="Williams M."/>
            <person name="Hultmark D."/>
            <person name="Hetru C."/>
            <person name="Jiang H."/>
            <person name="Grimmelikhuijzen C.J."/>
            <person name="Hauser F."/>
            <person name="Cazzamali G."/>
            <person name="Williamson M."/>
            <person name="Park Y."/>
            <person name="Li B."/>
            <person name="Tanaka Y."/>
            <person name="Predel R."/>
            <person name="Neupert S."/>
            <person name="Schachtner J."/>
            <person name="Verleyen P."/>
            <person name="Raible F."/>
            <person name="Bork P."/>
            <person name="Friedrich M."/>
            <person name="Walden K.K."/>
            <person name="Robertson H.M."/>
            <person name="Angeli S."/>
            <person name="Foret S."/>
            <person name="Bucher G."/>
            <person name="Schuetz S."/>
            <person name="Maleszka R."/>
            <person name="Wimmer E.A."/>
            <person name="Beeman R.W."/>
            <person name="Lorenzen M."/>
            <person name="Tomoyasu Y."/>
            <person name="Miller S.C."/>
            <person name="Grossmann D."/>
            <person name="Bucher G."/>
        </authorList>
    </citation>
    <scope>NUCLEOTIDE SEQUENCE [LARGE SCALE GENOMIC DNA]</scope>
    <source>
        <strain evidence="11 12">Georgia GA2</strain>
    </source>
</reference>
<keyword evidence="2" id="KW-0378">Hydrolase</keyword>
<evidence type="ECO:0000256" key="7">
    <source>
        <dbReference type="PIRSR" id="PIRSR601310-1"/>
    </source>
</evidence>
<reference evidence="11 12" key="2">
    <citation type="journal article" date="2010" name="Nucleic Acids Res.">
        <title>BeetleBase in 2010: revisions to provide comprehensive genomic information for Tribolium castaneum.</title>
        <authorList>
            <person name="Kim H.S."/>
            <person name="Murphy T."/>
            <person name="Xia J."/>
            <person name="Caragea D."/>
            <person name="Park Y."/>
            <person name="Beeman R.W."/>
            <person name="Lorenzen M.D."/>
            <person name="Butcher S."/>
            <person name="Manak J.R."/>
            <person name="Brown S.J."/>
        </authorList>
    </citation>
    <scope>GENOME REANNOTATION</scope>
    <source>
        <strain evidence="11 12">Georgia GA2</strain>
    </source>
</reference>
<dbReference type="PANTHER" id="PTHR12486">
    <property type="entry name" value="APRATAXIN-RELATED"/>
    <property type="match status" value="1"/>
</dbReference>
<feature type="domain" description="HIT" evidence="10">
    <location>
        <begin position="1"/>
        <end position="92"/>
    </location>
</feature>